<evidence type="ECO:0000256" key="1">
    <source>
        <dbReference type="SAM" id="MobiDB-lite"/>
    </source>
</evidence>
<protein>
    <submittedName>
        <fullName evidence="2">Uncharacterized protein</fullName>
    </submittedName>
</protein>
<feature type="compositionally biased region" description="Low complexity" evidence="1">
    <location>
        <begin position="184"/>
        <end position="195"/>
    </location>
</feature>
<sequence length="868" mass="93849">MPATPDASKDQQATAPKWIPNKDERDDLNAIDAAIGLMRKSTPTDPYVLTIPQNVEPRYHHYNRVHAEAYANNTPFERTEHENLQYMTFHFHEHGKDIYVLKNSRPAGDAAVNGNPKSRPGTGTNTPSGGPKKTISFSAYKNKQNGVAATAGKGETRASDAPSKQGAVKGPIERVKAESEEMLAAVAESEGAPAAKRQGEEAAGQQKDLKRKRDEQQQDKSQKKGSDKSSEKDSRPAQSQPNESATNGTEPPAKKAKVAADKPTKQECVANEKASQSSEKTLEKEHSPESGMPPRLSPGMPPRLSPGMPDKLSPLHKSHQSMSADHEEMETPSLPVRLSPTLPDNIAKTLEARSQFKTSPRLSASSAPTTVSKDKDGKLTPMKKLDGITKHKSPVPRNGFRATSSSPAVRSDAEAGRAATAASRAKSPEQAFAGESITTKAPSGPKPHSQAKEALMVKLKFKKSKKLDLRRMLATRPVPDRTWSDQANTERSVEEPRVPAKTAEKRNGERQDAAPIKGVAQKVGAGRAKKQQPKQDDAPLAAQKRAAPQEEDAESPPAKRKKTETSEARQAPSTPAPRELDSPLAQKSTLQATPVARKDVLSAAMKREQSQDSNATHGTPPAVSSTPTVNGSSAPPNGIPRGPSSQPSNKTPRQQAWEAEQKRLEGLGRELKHAATAHLNAGNEQKLAAIKCLESFLCYLLAFTCADEAAIAADPKQTPANKTWRSLQGFYGFVKRNTEAYAPLCGLACSLGMVFNAHVLALLTQFPGEGASNQSLLETQAHMQRAAGEADTKLDIDILQETFPKAWSGRTKALQPKEKVLEPGKFSGPYKFPLQVTTSPIRAARAGYAILQEWIAKEKIDYTPKLKL</sequence>
<feature type="compositionally biased region" description="Polar residues" evidence="1">
    <location>
        <begin position="611"/>
        <end position="635"/>
    </location>
</feature>
<gene>
    <name evidence="2" type="ORF">LECACI_7A001694</name>
</gene>
<comment type="caution">
    <text evidence="2">The sequence shown here is derived from an EMBL/GenBank/DDBJ whole genome shotgun (WGS) entry which is preliminary data.</text>
</comment>
<feature type="compositionally biased region" description="Basic and acidic residues" evidence="1">
    <location>
        <begin position="207"/>
        <end position="235"/>
    </location>
</feature>
<evidence type="ECO:0000313" key="2">
    <source>
        <dbReference type="EMBL" id="CAK3853299.1"/>
    </source>
</evidence>
<dbReference type="AlphaFoldDB" id="A0AAI8YTG7"/>
<dbReference type="EMBL" id="CAVMBE010000007">
    <property type="protein sequence ID" value="CAK3853299.1"/>
    <property type="molecule type" value="Genomic_DNA"/>
</dbReference>
<feature type="region of interest" description="Disordered" evidence="1">
    <location>
        <begin position="150"/>
        <end position="658"/>
    </location>
</feature>
<organism evidence="2 3">
    <name type="scientific">Lecanosticta acicola</name>
    <dbReference type="NCBI Taxonomy" id="111012"/>
    <lineage>
        <taxon>Eukaryota</taxon>
        <taxon>Fungi</taxon>
        <taxon>Dikarya</taxon>
        <taxon>Ascomycota</taxon>
        <taxon>Pezizomycotina</taxon>
        <taxon>Dothideomycetes</taxon>
        <taxon>Dothideomycetidae</taxon>
        <taxon>Mycosphaerellales</taxon>
        <taxon>Mycosphaerellaceae</taxon>
        <taxon>Lecanosticta</taxon>
    </lineage>
</organism>
<feature type="compositionally biased region" description="Basic and acidic residues" evidence="1">
    <location>
        <begin position="596"/>
        <end position="610"/>
    </location>
</feature>
<reference evidence="2" key="1">
    <citation type="submission" date="2023-11" db="EMBL/GenBank/DDBJ databases">
        <authorList>
            <person name="Alioto T."/>
            <person name="Alioto T."/>
            <person name="Gomez Garrido J."/>
        </authorList>
    </citation>
    <scope>NUCLEOTIDE SEQUENCE</scope>
</reference>
<dbReference type="Proteomes" id="UP001296104">
    <property type="component" value="Unassembled WGS sequence"/>
</dbReference>
<feature type="compositionally biased region" description="Pro residues" evidence="1">
    <location>
        <begin position="295"/>
        <end position="304"/>
    </location>
</feature>
<feature type="compositionally biased region" description="Polar residues" evidence="1">
    <location>
        <begin position="236"/>
        <end position="249"/>
    </location>
</feature>
<accession>A0AAI8YTG7</accession>
<feature type="compositionally biased region" description="Polar residues" evidence="1">
    <location>
        <begin position="643"/>
        <end position="654"/>
    </location>
</feature>
<keyword evidence="3" id="KW-1185">Reference proteome</keyword>
<feature type="compositionally biased region" description="Low complexity" evidence="1">
    <location>
        <begin position="120"/>
        <end position="134"/>
    </location>
</feature>
<feature type="compositionally biased region" description="Basic and acidic residues" evidence="1">
    <location>
        <begin position="491"/>
        <end position="512"/>
    </location>
</feature>
<evidence type="ECO:0000313" key="3">
    <source>
        <dbReference type="Proteomes" id="UP001296104"/>
    </source>
</evidence>
<name>A0AAI8YTG7_9PEZI</name>
<feature type="compositionally biased region" description="Basic and acidic residues" evidence="1">
    <location>
        <begin position="372"/>
        <end position="389"/>
    </location>
</feature>
<proteinExistence type="predicted"/>
<feature type="region of interest" description="Disordered" evidence="1">
    <location>
        <begin position="1"/>
        <end position="25"/>
    </location>
</feature>
<feature type="region of interest" description="Disordered" evidence="1">
    <location>
        <begin position="107"/>
        <end position="136"/>
    </location>
</feature>
<feature type="compositionally biased region" description="Low complexity" evidence="1">
    <location>
        <begin position="416"/>
        <end position="425"/>
    </location>
</feature>
<feature type="compositionally biased region" description="Polar residues" evidence="1">
    <location>
        <begin position="355"/>
        <end position="371"/>
    </location>
</feature>